<sequence length="136" mass="15266">MCQNTQCLLQRTHQGMERKVSLGEDLTHILREFNDALEDFSKGPCESDDLLKQLKEQQTSYDRGLGDSSTSSSQGNSLNTSEENLNQSMASARQHPNAKLGDTRELENYIADLDKVLDGMSGFTIASNYCKYYCKL</sequence>
<organism evidence="2 3">
    <name type="scientific">Xenopus laevis</name>
    <name type="common">African clawed frog</name>
    <dbReference type="NCBI Taxonomy" id="8355"/>
    <lineage>
        <taxon>Eukaryota</taxon>
        <taxon>Metazoa</taxon>
        <taxon>Chordata</taxon>
        <taxon>Craniata</taxon>
        <taxon>Vertebrata</taxon>
        <taxon>Euteleostomi</taxon>
        <taxon>Amphibia</taxon>
        <taxon>Batrachia</taxon>
        <taxon>Anura</taxon>
        <taxon>Pipoidea</taxon>
        <taxon>Pipidae</taxon>
        <taxon>Xenopodinae</taxon>
        <taxon>Xenopus</taxon>
        <taxon>Xenopus</taxon>
    </lineage>
</organism>
<dbReference type="Proteomes" id="UP000186698">
    <property type="component" value="Chromosome 8L"/>
</dbReference>
<keyword evidence="2" id="KW-1185">Reference proteome</keyword>
<evidence type="ECO:0000313" key="3">
    <source>
        <dbReference type="RefSeq" id="XP_041428496.1"/>
    </source>
</evidence>
<dbReference type="GeneID" id="121396914"/>
<accession>A0A8J1LGJ9</accession>
<dbReference type="Pfam" id="PF15151">
    <property type="entry name" value="RGCC"/>
    <property type="match status" value="1"/>
</dbReference>
<dbReference type="KEGG" id="xla:121396914"/>
<dbReference type="RefSeq" id="XP_041428496.1">
    <property type="nucleotide sequence ID" value="XM_041572562.1"/>
</dbReference>
<name>A0A8J1LGJ9_XENLA</name>
<dbReference type="PANTHER" id="PTHR32193:SF5">
    <property type="entry name" value="RGCC PROTEIN"/>
    <property type="match status" value="1"/>
</dbReference>
<protein>
    <submittedName>
        <fullName evidence="3">Regulator of cell cycle RGCC-like isoform X1</fullName>
    </submittedName>
</protein>
<evidence type="ECO:0000313" key="2">
    <source>
        <dbReference type="Proteomes" id="UP000186698"/>
    </source>
</evidence>
<gene>
    <name evidence="3" type="primary">LOC121396914</name>
</gene>
<dbReference type="InterPro" id="IPR029252">
    <property type="entry name" value="RGCC"/>
</dbReference>
<evidence type="ECO:0000256" key="1">
    <source>
        <dbReference type="SAM" id="MobiDB-lite"/>
    </source>
</evidence>
<dbReference type="OrthoDB" id="9887289at2759"/>
<dbReference type="AlphaFoldDB" id="A0A8J1LGJ9"/>
<feature type="region of interest" description="Disordered" evidence="1">
    <location>
        <begin position="56"/>
        <end position="102"/>
    </location>
</feature>
<feature type="compositionally biased region" description="Low complexity" evidence="1">
    <location>
        <begin position="66"/>
        <end position="81"/>
    </location>
</feature>
<dbReference type="GO" id="GO:0051726">
    <property type="term" value="P:regulation of cell cycle"/>
    <property type="evidence" value="ECO:0007669"/>
    <property type="project" value="InterPro"/>
</dbReference>
<reference evidence="3" key="1">
    <citation type="submission" date="2025-08" db="UniProtKB">
        <authorList>
            <consortium name="RefSeq"/>
        </authorList>
    </citation>
    <scope>IDENTIFICATION</scope>
    <source>
        <strain evidence="3">J_2021</strain>
        <tissue evidence="3">Erythrocytes</tissue>
    </source>
</reference>
<dbReference type="PANTHER" id="PTHR32193">
    <property type="entry name" value="REGULATOR OF CELL CYCLE RGCC"/>
    <property type="match status" value="1"/>
</dbReference>
<proteinExistence type="predicted"/>
<feature type="compositionally biased region" description="Polar residues" evidence="1">
    <location>
        <begin position="82"/>
        <end position="91"/>
    </location>
</feature>